<evidence type="ECO:0000313" key="6">
    <source>
        <dbReference type="EMBL" id="CAL5222582.1"/>
    </source>
</evidence>
<keyword evidence="4 5" id="KW-0472">Membrane</keyword>
<protein>
    <submittedName>
        <fullName evidence="6">G4972 protein</fullName>
    </submittedName>
</protein>
<dbReference type="Gene3D" id="1.20.120.550">
    <property type="entry name" value="Membrane associated eicosanoid/glutathione metabolism-like domain"/>
    <property type="match status" value="1"/>
</dbReference>
<evidence type="ECO:0000256" key="2">
    <source>
        <dbReference type="ARBA" id="ARBA00022692"/>
    </source>
</evidence>
<feature type="transmembrane region" description="Helical" evidence="5">
    <location>
        <begin position="12"/>
        <end position="32"/>
    </location>
</feature>
<evidence type="ECO:0000256" key="4">
    <source>
        <dbReference type="ARBA" id="ARBA00023136"/>
    </source>
</evidence>
<dbReference type="EMBL" id="CAXHTA020000007">
    <property type="protein sequence ID" value="CAL5222582.1"/>
    <property type="molecule type" value="Genomic_DNA"/>
</dbReference>
<feature type="transmembrane region" description="Helical" evidence="5">
    <location>
        <begin position="77"/>
        <end position="102"/>
    </location>
</feature>
<dbReference type="PANTHER" id="PTHR10250">
    <property type="entry name" value="MICROSOMAL GLUTATHIONE S-TRANSFERASE"/>
    <property type="match status" value="1"/>
</dbReference>
<gene>
    <name evidence="6" type="primary">g4972</name>
    <name evidence="6" type="ORF">VP750_LOCUS4241</name>
</gene>
<reference evidence="6 7" key="1">
    <citation type="submission" date="2024-06" db="EMBL/GenBank/DDBJ databases">
        <authorList>
            <person name="Kraege A."/>
            <person name="Thomma B."/>
        </authorList>
    </citation>
    <scope>NUCLEOTIDE SEQUENCE [LARGE SCALE GENOMIC DNA]</scope>
</reference>
<evidence type="ECO:0000313" key="7">
    <source>
        <dbReference type="Proteomes" id="UP001497392"/>
    </source>
</evidence>
<proteinExistence type="predicted"/>
<keyword evidence="3 5" id="KW-1133">Transmembrane helix</keyword>
<dbReference type="Pfam" id="PF01124">
    <property type="entry name" value="MAPEG"/>
    <property type="match status" value="1"/>
</dbReference>
<dbReference type="InterPro" id="IPR050997">
    <property type="entry name" value="MAPEG"/>
</dbReference>
<comment type="subcellular location">
    <subcellularLocation>
        <location evidence="1">Membrane</location>
        <topology evidence="1">Multi-pass membrane protein</topology>
    </subcellularLocation>
</comment>
<dbReference type="Proteomes" id="UP001497392">
    <property type="component" value="Unassembled WGS sequence"/>
</dbReference>
<accession>A0ABP1FYE2</accession>
<feature type="transmembrane region" description="Helical" evidence="5">
    <location>
        <begin position="122"/>
        <end position="143"/>
    </location>
</feature>
<name>A0ABP1FYE2_9CHLO</name>
<dbReference type="SUPFAM" id="SSF161084">
    <property type="entry name" value="MAPEG domain-like"/>
    <property type="match status" value="1"/>
</dbReference>
<organism evidence="6 7">
    <name type="scientific">Coccomyxa viridis</name>
    <dbReference type="NCBI Taxonomy" id="1274662"/>
    <lineage>
        <taxon>Eukaryota</taxon>
        <taxon>Viridiplantae</taxon>
        <taxon>Chlorophyta</taxon>
        <taxon>core chlorophytes</taxon>
        <taxon>Trebouxiophyceae</taxon>
        <taxon>Trebouxiophyceae incertae sedis</taxon>
        <taxon>Coccomyxaceae</taxon>
        <taxon>Coccomyxa</taxon>
    </lineage>
</organism>
<dbReference type="InterPro" id="IPR001129">
    <property type="entry name" value="Membr-assoc_MAPEG"/>
</dbReference>
<keyword evidence="2 5" id="KW-0812">Transmembrane</keyword>
<dbReference type="PANTHER" id="PTHR10250:SF26">
    <property type="entry name" value="GLUTATHIONE S-TRANSFERASE 3, MITOCHONDRIAL"/>
    <property type="match status" value="1"/>
</dbReference>
<evidence type="ECO:0000256" key="1">
    <source>
        <dbReference type="ARBA" id="ARBA00004141"/>
    </source>
</evidence>
<sequence length="147" mass="16453">MTTATLALPSDYGYVCLVLFATVLIHHFYMSFSVGAARKKYNVKYPLLYANGDDEASKTFNCIQRAHQQSLENLPQFLAFLLLAGLKFPIYASIAGVVYLLGRIVYFAGYSTGDPNKRLRGAFMYFGLLFLYGAVVFMGVQLLRNGY</sequence>
<keyword evidence="7" id="KW-1185">Reference proteome</keyword>
<comment type="caution">
    <text evidence="6">The sequence shown here is derived from an EMBL/GenBank/DDBJ whole genome shotgun (WGS) entry which is preliminary data.</text>
</comment>
<evidence type="ECO:0000256" key="3">
    <source>
        <dbReference type="ARBA" id="ARBA00022989"/>
    </source>
</evidence>
<evidence type="ECO:0000256" key="5">
    <source>
        <dbReference type="SAM" id="Phobius"/>
    </source>
</evidence>
<dbReference type="InterPro" id="IPR023352">
    <property type="entry name" value="MAPEG-like_dom_sf"/>
</dbReference>